<feature type="region of interest" description="Disordered" evidence="1">
    <location>
        <begin position="30"/>
        <end position="54"/>
    </location>
</feature>
<evidence type="ECO:0000256" key="1">
    <source>
        <dbReference type="SAM" id="MobiDB-lite"/>
    </source>
</evidence>
<evidence type="ECO:0000313" key="3">
    <source>
        <dbReference type="EMBL" id="KAG7504092.1"/>
    </source>
</evidence>
<dbReference type="EMBL" id="JAGKHQ010000011">
    <property type="protein sequence ID" value="KAG7504092.1"/>
    <property type="molecule type" value="Genomic_DNA"/>
</dbReference>
<sequence>MDKRYLLVLLSLQVVLLLTTCASTDAAVPVRERERQAHTRRGPPKTALRSKRPHLNVGCWRKHGACGILPRPPPPKPKGTQSTSM</sequence>
<feature type="signal peptide" evidence="2">
    <location>
        <begin position="1"/>
        <end position="26"/>
    </location>
</feature>
<gene>
    <name evidence="3" type="ORF">JOB18_000438</name>
</gene>
<feature type="compositionally biased region" description="Basic residues" evidence="1">
    <location>
        <begin position="38"/>
        <end position="54"/>
    </location>
</feature>
<proteinExistence type="predicted"/>
<evidence type="ECO:0000313" key="4">
    <source>
        <dbReference type="Proteomes" id="UP000693946"/>
    </source>
</evidence>
<evidence type="ECO:0000256" key="2">
    <source>
        <dbReference type="SAM" id="SignalP"/>
    </source>
</evidence>
<organism evidence="3 4">
    <name type="scientific">Solea senegalensis</name>
    <name type="common">Senegalese sole</name>
    <dbReference type="NCBI Taxonomy" id="28829"/>
    <lineage>
        <taxon>Eukaryota</taxon>
        <taxon>Metazoa</taxon>
        <taxon>Chordata</taxon>
        <taxon>Craniata</taxon>
        <taxon>Vertebrata</taxon>
        <taxon>Euteleostomi</taxon>
        <taxon>Actinopterygii</taxon>
        <taxon>Neopterygii</taxon>
        <taxon>Teleostei</taxon>
        <taxon>Neoteleostei</taxon>
        <taxon>Acanthomorphata</taxon>
        <taxon>Carangaria</taxon>
        <taxon>Pleuronectiformes</taxon>
        <taxon>Pleuronectoidei</taxon>
        <taxon>Soleidae</taxon>
        <taxon>Solea</taxon>
    </lineage>
</organism>
<dbReference type="AlphaFoldDB" id="A0AAV6RJD6"/>
<reference evidence="3 4" key="1">
    <citation type="journal article" date="2021" name="Sci. Rep.">
        <title>Chromosome anchoring in Senegalese sole (Solea senegalensis) reveals sex-associated markers and genome rearrangements in flatfish.</title>
        <authorList>
            <person name="Guerrero-Cozar I."/>
            <person name="Gomez-Garrido J."/>
            <person name="Berbel C."/>
            <person name="Martinez-Blanch J.F."/>
            <person name="Alioto T."/>
            <person name="Claros M.G."/>
            <person name="Gagnaire P.A."/>
            <person name="Manchado M."/>
        </authorList>
    </citation>
    <scope>NUCLEOTIDE SEQUENCE [LARGE SCALE GENOMIC DNA]</scope>
    <source>
        <strain evidence="3">Sse05_10M</strain>
    </source>
</reference>
<feature type="region of interest" description="Disordered" evidence="1">
    <location>
        <begin position="66"/>
        <end position="85"/>
    </location>
</feature>
<feature type="chain" id="PRO_5043619295" description="Secreted protein" evidence="2">
    <location>
        <begin position="27"/>
        <end position="85"/>
    </location>
</feature>
<dbReference type="Proteomes" id="UP000693946">
    <property type="component" value="Linkage Group LG19"/>
</dbReference>
<accession>A0AAV6RJD6</accession>
<comment type="caution">
    <text evidence="3">The sequence shown here is derived from an EMBL/GenBank/DDBJ whole genome shotgun (WGS) entry which is preliminary data.</text>
</comment>
<evidence type="ECO:0008006" key="5">
    <source>
        <dbReference type="Google" id="ProtNLM"/>
    </source>
</evidence>
<name>A0AAV6RJD6_SOLSE</name>
<keyword evidence="4" id="KW-1185">Reference proteome</keyword>
<keyword evidence="2" id="KW-0732">Signal</keyword>
<protein>
    <recommendedName>
        <fullName evidence="5">Secreted protein</fullName>
    </recommendedName>
</protein>